<name>A0ABU3SIZ6_9MICO</name>
<evidence type="ECO:0000313" key="2">
    <source>
        <dbReference type="Proteomes" id="UP001261125"/>
    </source>
</evidence>
<comment type="caution">
    <text evidence="1">The sequence shown here is derived from an EMBL/GenBank/DDBJ whole genome shotgun (WGS) entry which is preliminary data.</text>
</comment>
<proteinExistence type="predicted"/>
<dbReference type="SUPFAM" id="SSF51905">
    <property type="entry name" value="FAD/NAD(P)-binding domain"/>
    <property type="match status" value="1"/>
</dbReference>
<reference evidence="1 2" key="1">
    <citation type="submission" date="2023-09" db="EMBL/GenBank/DDBJ databases">
        <title>Microbacterium fusihabitans sp. nov., Microbacterium phycihabitans sp. nov., and Microbacterium cervinum sp. nov., isolated from dried seaweeds of beach.</title>
        <authorList>
            <person name="Lee S.D."/>
        </authorList>
    </citation>
    <scope>NUCLEOTIDE SEQUENCE [LARGE SCALE GENOMIC DNA]</scope>
    <source>
        <strain evidence="1 2">KSW2-29</strain>
    </source>
</reference>
<dbReference type="PANTHER" id="PTHR10668:SF105">
    <property type="entry name" value="DEHYDROGENASE-RELATED"/>
    <property type="match status" value="1"/>
</dbReference>
<keyword evidence="2" id="KW-1185">Reference proteome</keyword>
<organism evidence="1 2">
    <name type="scientific">Microbacterium phycohabitans</name>
    <dbReference type="NCBI Taxonomy" id="3075993"/>
    <lineage>
        <taxon>Bacteria</taxon>
        <taxon>Bacillati</taxon>
        <taxon>Actinomycetota</taxon>
        <taxon>Actinomycetes</taxon>
        <taxon>Micrococcales</taxon>
        <taxon>Microbacteriaceae</taxon>
        <taxon>Microbacterium</taxon>
    </lineage>
</organism>
<dbReference type="Proteomes" id="UP001261125">
    <property type="component" value="Unassembled WGS sequence"/>
</dbReference>
<evidence type="ECO:0000313" key="1">
    <source>
        <dbReference type="EMBL" id="MDU0344761.1"/>
    </source>
</evidence>
<dbReference type="RefSeq" id="WP_316003479.1">
    <property type="nucleotide sequence ID" value="NZ_JAWDIT010000001.1"/>
</dbReference>
<protein>
    <submittedName>
        <fullName evidence="1">NAD(P)/FAD-dependent oxidoreductase</fullName>
    </submittedName>
</protein>
<accession>A0ABU3SIZ6</accession>
<dbReference type="PANTHER" id="PTHR10668">
    <property type="entry name" value="PHYTOENE DEHYDROGENASE"/>
    <property type="match status" value="1"/>
</dbReference>
<sequence length="471" mass="49572">MSVVGSGPNGLAAAVIMARAGYEVSVYEAGSHFGGGLWTDRFEGFDGSFDVASAAHPMALASTFFRAFEISRRVEFLTPRVSYGQAMVGRSAVAYRDLGRTVDELGRSGTGWSRVMRPLLANIDAVRGLSGLELRAHPSTVSGAAALASAVAGFSTLRAEARALAAGATAHGAAPFGSLAARFVGAVLAAEAHASGWPIPRGGSGAIAEALVSDLIAHGGRLHADSTVNDLREVWKPGDIAFLNIGPRGLARIARDKLPTTYVRRLERYRYGNAASKVDFVLSGPVPWADARLQDAGTVHVGGSERDVSSAERQAWRGQVPLAPYVLVSQPTRLDRSRLPQGSSDEVVWAYAHVPNGSAVDAVEMITSRIETFAPGFRDLVIHREARPAPYFASVNANFEGGDVLGGRVDAAQLLTRPTVTARPWRTPIPGVYLASAATPPGAGVHGMAGWHAARLALRRIGQAAPYLGID</sequence>
<dbReference type="EMBL" id="JAWDIT010000001">
    <property type="protein sequence ID" value="MDU0344761.1"/>
    <property type="molecule type" value="Genomic_DNA"/>
</dbReference>
<dbReference type="InterPro" id="IPR036188">
    <property type="entry name" value="FAD/NAD-bd_sf"/>
</dbReference>
<gene>
    <name evidence="1" type="ORF">RWH44_03485</name>
</gene>
<dbReference type="Gene3D" id="3.50.50.60">
    <property type="entry name" value="FAD/NAD(P)-binding domain"/>
    <property type="match status" value="1"/>
</dbReference>
<dbReference type="Pfam" id="PF13450">
    <property type="entry name" value="NAD_binding_8"/>
    <property type="match status" value="1"/>
</dbReference>